<dbReference type="Proteomes" id="UP000094936">
    <property type="component" value="Unassembled WGS sequence"/>
</dbReference>
<dbReference type="GO" id="GO:0050661">
    <property type="term" value="F:NADP binding"/>
    <property type="evidence" value="ECO:0007669"/>
    <property type="project" value="TreeGrafter"/>
</dbReference>
<dbReference type="EMBL" id="LYBM01000028">
    <property type="protein sequence ID" value="ODA31899.1"/>
    <property type="molecule type" value="Genomic_DNA"/>
</dbReference>
<dbReference type="InterPro" id="IPR008927">
    <property type="entry name" value="6-PGluconate_DH-like_C_sf"/>
</dbReference>
<feature type="domain" description="Ketopantoate reductase C-terminal" evidence="12">
    <location>
        <begin position="167"/>
        <end position="290"/>
    </location>
</feature>
<evidence type="ECO:0000256" key="3">
    <source>
        <dbReference type="ARBA" id="ARBA00013014"/>
    </source>
</evidence>
<comment type="similarity">
    <text evidence="2 10">Belongs to the ketopantoate reductase family.</text>
</comment>
<dbReference type="InterPro" id="IPR003710">
    <property type="entry name" value="ApbA"/>
</dbReference>
<dbReference type="SUPFAM" id="SSF51735">
    <property type="entry name" value="NAD(P)-binding Rossmann-fold domains"/>
    <property type="match status" value="1"/>
</dbReference>
<dbReference type="AlphaFoldDB" id="A0A1C3EFA4"/>
<comment type="catalytic activity">
    <reaction evidence="9 10">
        <text>(R)-pantoate + NADP(+) = 2-dehydropantoate + NADPH + H(+)</text>
        <dbReference type="Rhea" id="RHEA:16233"/>
        <dbReference type="ChEBI" id="CHEBI:11561"/>
        <dbReference type="ChEBI" id="CHEBI:15378"/>
        <dbReference type="ChEBI" id="CHEBI:15980"/>
        <dbReference type="ChEBI" id="CHEBI:57783"/>
        <dbReference type="ChEBI" id="CHEBI:58349"/>
        <dbReference type="EC" id="1.1.1.169"/>
    </reaction>
</comment>
<evidence type="ECO:0000256" key="5">
    <source>
        <dbReference type="ARBA" id="ARBA00022655"/>
    </source>
</evidence>
<dbReference type="Pfam" id="PF08546">
    <property type="entry name" value="ApbA_C"/>
    <property type="match status" value="1"/>
</dbReference>
<protein>
    <recommendedName>
        <fullName evidence="4 10">2-dehydropantoate 2-reductase</fullName>
        <ecNumber evidence="3 10">1.1.1.169</ecNumber>
    </recommendedName>
    <alternativeName>
        <fullName evidence="8 10">Ketopantoate reductase</fullName>
    </alternativeName>
</protein>
<evidence type="ECO:0000256" key="7">
    <source>
        <dbReference type="ARBA" id="ARBA00023002"/>
    </source>
</evidence>
<dbReference type="RefSeq" id="WP_068903655.1">
    <property type="nucleotide sequence ID" value="NZ_JBHUIF010000028.1"/>
</dbReference>
<dbReference type="PANTHER" id="PTHR43765:SF2">
    <property type="entry name" value="2-DEHYDROPANTOATE 2-REDUCTASE"/>
    <property type="match status" value="1"/>
</dbReference>
<dbReference type="InterPro" id="IPR013328">
    <property type="entry name" value="6PGD_dom2"/>
</dbReference>
<dbReference type="NCBIfam" id="NF005087">
    <property type="entry name" value="PRK06522.1-1"/>
    <property type="match status" value="1"/>
</dbReference>
<evidence type="ECO:0000256" key="8">
    <source>
        <dbReference type="ARBA" id="ARBA00032024"/>
    </source>
</evidence>
<evidence type="ECO:0000259" key="12">
    <source>
        <dbReference type="Pfam" id="PF08546"/>
    </source>
</evidence>
<feature type="domain" description="Ketopantoate reductase N-terminal" evidence="11">
    <location>
        <begin position="4"/>
        <end position="142"/>
    </location>
</feature>
<accession>A0A1C3EFA4</accession>
<keyword evidence="7 10" id="KW-0560">Oxidoreductase</keyword>
<dbReference type="UniPathway" id="UPA00028">
    <property type="reaction ID" value="UER00004"/>
</dbReference>
<evidence type="ECO:0000256" key="9">
    <source>
        <dbReference type="ARBA" id="ARBA00048793"/>
    </source>
</evidence>
<dbReference type="NCBIfam" id="TIGR00745">
    <property type="entry name" value="apbA_panE"/>
    <property type="match status" value="1"/>
</dbReference>
<evidence type="ECO:0000259" key="11">
    <source>
        <dbReference type="Pfam" id="PF02558"/>
    </source>
</evidence>
<comment type="caution">
    <text evidence="13">The sequence shown here is derived from an EMBL/GenBank/DDBJ whole genome shotgun (WGS) entry which is preliminary data.</text>
</comment>
<evidence type="ECO:0000256" key="10">
    <source>
        <dbReference type="RuleBase" id="RU362068"/>
    </source>
</evidence>
<name>A0A1C3EFA4_9GAMM</name>
<evidence type="ECO:0000256" key="1">
    <source>
        <dbReference type="ARBA" id="ARBA00004994"/>
    </source>
</evidence>
<evidence type="ECO:0000313" key="14">
    <source>
        <dbReference type="Proteomes" id="UP000094936"/>
    </source>
</evidence>
<gene>
    <name evidence="13" type="ORF">A8L45_14955</name>
</gene>
<dbReference type="PANTHER" id="PTHR43765">
    <property type="entry name" value="2-DEHYDROPANTOATE 2-REDUCTASE-RELATED"/>
    <property type="match status" value="1"/>
</dbReference>
<dbReference type="InterPro" id="IPR013752">
    <property type="entry name" value="KPA_reductase"/>
</dbReference>
<evidence type="ECO:0000256" key="2">
    <source>
        <dbReference type="ARBA" id="ARBA00007870"/>
    </source>
</evidence>
<keyword evidence="6 10" id="KW-0521">NADP</keyword>
<comment type="pathway">
    <text evidence="1 10">Cofactor biosynthesis; (R)-pantothenate biosynthesis; (R)-pantoate from 3-methyl-2-oxobutanoate: step 2/2.</text>
</comment>
<dbReference type="GO" id="GO:0015940">
    <property type="term" value="P:pantothenate biosynthetic process"/>
    <property type="evidence" value="ECO:0007669"/>
    <property type="project" value="UniProtKB-UniPathway"/>
</dbReference>
<evidence type="ECO:0000256" key="6">
    <source>
        <dbReference type="ARBA" id="ARBA00022857"/>
    </source>
</evidence>
<sequence>MRFTIAGAGAIGSLWAIQLSKAGHQVQLWTRDEKTTDWRQLESEPQHSFTCNNRKFLSQSDCILVTVKAFQVVELLSDIAANIHPDALLMIMHNGMGTETTVAKKLPKNPMVYATTTHGCLRLSEHVIRHTGLGKTLLGAMNSKAQQCSFLADVLDHALPPCQWSDDIAAALWDKLSINCVINPLTALHQVNNGHLLDPSFESEITSLCQEITAVMGAEGIHTSVTQLVNQVFSVASATATNYSSMNRDIHFRRQSEIDYINGYLITRAKSHSIAVPCNEKLWHAIKQLEQNYDNA</sequence>
<keyword evidence="14" id="KW-1185">Reference proteome</keyword>
<evidence type="ECO:0000313" key="13">
    <source>
        <dbReference type="EMBL" id="ODA31899.1"/>
    </source>
</evidence>
<dbReference type="Gene3D" id="3.40.50.720">
    <property type="entry name" value="NAD(P)-binding Rossmann-like Domain"/>
    <property type="match status" value="1"/>
</dbReference>
<dbReference type="OrthoDB" id="6530772at2"/>
<proteinExistence type="inferred from homology"/>
<reference evidence="13 14" key="1">
    <citation type="submission" date="2016-05" db="EMBL/GenBank/DDBJ databases">
        <title>Genomic Taxonomy of the Vibrionaceae.</title>
        <authorList>
            <person name="Gomez-Gil B."/>
            <person name="Enciso-Ibarra J."/>
        </authorList>
    </citation>
    <scope>NUCLEOTIDE SEQUENCE [LARGE SCALE GENOMIC DNA]</scope>
    <source>
        <strain evidence="13 14">CAIM 1920</strain>
    </source>
</reference>
<dbReference type="InterPro" id="IPR036291">
    <property type="entry name" value="NAD(P)-bd_dom_sf"/>
</dbReference>
<dbReference type="Gene3D" id="1.10.1040.10">
    <property type="entry name" value="N-(1-d-carboxylethyl)-l-norvaline Dehydrogenase, domain 2"/>
    <property type="match status" value="1"/>
</dbReference>
<dbReference type="STRING" id="1080227.A8L45_14955"/>
<dbReference type="Pfam" id="PF02558">
    <property type="entry name" value="ApbA"/>
    <property type="match status" value="1"/>
</dbReference>
<evidence type="ECO:0000256" key="4">
    <source>
        <dbReference type="ARBA" id="ARBA00019465"/>
    </source>
</evidence>
<dbReference type="SUPFAM" id="SSF48179">
    <property type="entry name" value="6-phosphogluconate dehydrogenase C-terminal domain-like"/>
    <property type="match status" value="1"/>
</dbReference>
<dbReference type="InterPro" id="IPR050838">
    <property type="entry name" value="Ketopantoate_reductase"/>
</dbReference>
<comment type="function">
    <text evidence="10">Catalyzes the NADPH-dependent reduction of ketopantoate into pantoic acid.</text>
</comment>
<dbReference type="GO" id="GO:0005737">
    <property type="term" value="C:cytoplasm"/>
    <property type="evidence" value="ECO:0007669"/>
    <property type="project" value="TreeGrafter"/>
</dbReference>
<dbReference type="GO" id="GO:0008677">
    <property type="term" value="F:2-dehydropantoate 2-reductase activity"/>
    <property type="evidence" value="ECO:0007669"/>
    <property type="project" value="UniProtKB-EC"/>
</dbReference>
<organism evidence="13 14">
    <name type="scientific">Veronia pacifica</name>
    <dbReference type="NCBI Taxonomy" id="1080227"/>
    <lineage>
        <taxon>Bacteria</taxon>
        <taxon>Pseudomonadati</taxon>
        <taxon>Pseudomonadota</taxon>
        <taxon>Gammaproteobacteria</taxon>
        <taxon>Vibrionales</taxon>
        <taxon>Vibrionaceae</taxon>
        <taxon>Veronia</taxon>
    </lineage>
</organism>
<dbReference type="EC" id="1.1.1.169" evidence="3 10"/>
<keyword evidence="5 10" id="KW-0566">Pantothenate biosynthesis</keyword>
<dbReference type="InterPro" id="IPR013332">
    <property type="entry name" value="KPR_N"/>
</dbReference>